<dbReference type="GO" id="GO:0000155">
    <property type="term" value="F:phosphorelay sensor kinase activity"/>
    <property type="evidence" value="ECO:0000318"/>
    <property type="project" value="GO_Central"/>
</dbReference>
<dbReference type="InterPro" id="IPR003594">
    <property type="entry name" value="HATPase_dom"/>
</dbReference>
<protein>
    <recommendedName>
        <fullName evidence="3">histidine kinase</fullName>
        <ecNumber evidence="3">2.7.13.3</ecNumber>
    </recommendedName>
</protein>
<keyword evidence="9" id="KW-0067">ATP-binding</keyword>
<keyword evidence="11 13" id="KW-0472">Membrane</keyword>
<dbReference type="PANTHER" id="PTHR45339">
    <property type="entry name" value="HYBRID SIGNAL TRANSDUCTION HISTIDINE KINASE J"/>
    <property type="match status" value="1"/>
</dbReference>
<dbReference type="SMART" id="SM00387">
    <property type="entry name" value="HATPase_c"/>
    <property type="match status" value="1"/>
</dbReference>
<evidence type="ECO:0000256" key="2">
    <source>
        <dbReference type="ARBA" id="ARBA00004236"/>
    </source>
</evidence>
<dbReference type="PROSITE" id="PS50110">
    <property type="entry name" value="RESPONSE_REGULATORY"/>
    <property type="match status" value="1"/>
</dbReference>
<dbReference type="PRINTS" id="PR00344">
    <property type="entry name" value="BCTRLSENSOR"/>
</dbReference>
<keyword evidence="6" id="KW-0808">Transferase</keyword>
<evidence type="ECO:0000256" key="1">
    <source>
        <dbReference type="ARBA" id="ARBA00000085"/>
    </source>
</evidence>
<feature type="modified residue" description="4-aspartylphosphate" evidence="12">
    <location>
        <position position="1310"/>
    </location>
</feature>
<dbReference type="OrthoDB" id="10266508at2759"/>
<dbReference type="SUPFAM" id="SSF55874">
    <property type="entry name" value="ATPase domain of HSP90 chaperone/DNA topoisomerase II/histidine kinase"/>
    <property type="match status" value="1"/>
</dbReference>
<dbReference type="Proteomes" id="UP000001542">
    <property type="component" value="Unassembled WGS sequence"/>
</dbReference>
<evidence type="ECO:0000259" key="15">
    <source>
        <dbReference type="PROSITE" id="PS50110"/>
    </source>
</evidence>
<keyword evidence="5 12" id="KW-0597">Phosphoprotein</keyword>
<dbReference type="InterPro" id="IPR036890">
    <property type="entry name" value="HATPase_C_sf"/>
</dbReference>
<keyword evidence="8" id="KW-0418">Kinase</keyword>
<dbReference type="VEuPathDB" id="TrichDB:TVAGG3_0917440"/>
<keyword evidence="4" id="KW-1003">Cell membrane</keyword>
<comment type="subcellular location">
    <subcellularLocation>
        <location evidence="2">Cell membrane</location>
    </subcellularLocation>
</comment>
<dbReference type="RefSeq" id="XP_001301889.1">
    <property type="nucleotide sequence ID" value="XM_001301888.1"/>
</dbReference>
<dbReference type="eggNOG" id="KOG0519">
    <property type="taxonomic scope" value="Eukaryota"/>
</dbReference>
<accession>A2G1K1</accession>
<evidence type="ECO:0000256" key="13">
    <source>
        <dbReference type="SAM" id="Phobius"/>
    </source>
</evidence>
<feature type="transmembrane region" description="Helical" evidence="13">
    <location>
        <begin position="108"/>
        <end position="126"/>
    </location>
</feature>
<dbReference type="InterPro" id="IPR001789">
    <property type="entry name" value="Sig_transdc_resp-reg_receiver"/>
</dbReference>
<reference evidence="16" key="2">
    <citation type="journal article" date="2007" name="Science">
        <title>Draft genome sequence of the sexually transmitted pathogen Trichomonas vaginalis.</title>
        <authorList>
            <person name="Carlton J.M."/>
            <person name="Hirt R.P."/>
            <person name="Silva J.C."/>
            <person name="Delcher A.L."/>
            <person name="Schatz M."/>
            <person name="Zhao Q."/>
            <person name="Wortman J.R."/>
            <person name="Bidwell S.L."/>
            <person name="Alsmark U.C.M."/>
            <person name="Besteiro S."/>
            <person name="Sicheritz-Ponten T."/>
            <person name="Noel C.J."/>
            <person name="Dacks J.B."/>
            <person name="Foster P.G."/>
            <person name="Simillion C."/>
            <person name="Van de Peer Y."/>
            <person name="Miranda-Saavedra D."/>
            <person name="Barton G.J."/>
            <person name="Westrop G.D."/>
            <person name="Mueller S."/>
            <person name="Dessi D."/>
            <person name="Fiori P.L."/>
            <person name="Ren Q."/>
            <person name="Paulsen I."/>
            <person name="Zhang H."/>
            <person name="Bastida-Corcuera F.D."/>
            <person name="Simoes-Barbosa A."/>
            <person name="Brown M.T."/>
            <person name="Hayes R.D."/>
            <person name="Mukherjee M."/>
            <person name="Okumura C.Y."/>
            <person name="Schneider R."/>
            <person name="Smith A.J."/>
            <person name="Vanacova S."/>
            <person name="Villalvazo M."/>
            <person name="Haas B.J."/>
            <person name="Pertea M."/>
            <person name="Feldblyum T.V."/>
            <person name="Utterback T.R."/>
            <person name="Shu C.L."/>
            <person name="Osoegawa K."/>
            <person name="de Jong P.J."/>
            <person name="Hrdy I."/>
            <person name="Horvathova L."/>
            <person name="Zubacova Z."/>
            <person name="Dolezal P."/>
            <person name="Malik S.B."/>
            <person name="Logsdon J.M. Jr."/>
            <person name="Henze K."/>
            <person name="Gupta A."/>
            <person name="Wang C.C."/>
            <person name="Dunne R.L."/>
            <person name="Upcroft J.A."/>
            <person name="Upcroft P."/>
            <person name="White O."/>
            <person name="Salzberg S.L."/>
            <person name="Tang P."/>
            <person name="Chiu C.-H."/>
            <person name="Lee Y.-S."/>
            <person name="Embley T.M."/>
            <person name="Coombs G.H."/>
            <person name="Mottram J.C."/>
            <person name="Tachezy J."/>
            <person name="Fraser-Liggett C.M."/>
            <person name="Johnson P.J."/>
        </authorList>
    </citation>
    <scope>NUCLEOTIDE SEQUENCE [LARGE SCALE GENOMIC DNA]</scope>
    <source>
        <strain evidence="16">G3</strain>
    </source>
</reference>
<proteinExistence type="predicted"/>
<evidence type="ECO:0000256" key="10">
    <source>
        <dbReference type="ARBA" id="ARBA00023012"/>
    </source>
</evidence>
<dbReference type="SMART" id="SM00448">
    <property type="entry name" value="REC"/>
    <property type="match status" value="1"/>
</dbReference>
<dbReference type="SUPFAM" id="SSF47384">
    <property type="entry name" value="Homodimeric domain of signal transducing histidine kinase"/>
    <property type="match status" value="1"/>
</dbReference>
<evidence type="ECO:0000256" key="3">
    <source>
        <dbReference type="ARBA" id="ARBA00012438"/>
    </source>
</evidence>
<dbReference type="Pfam" id="PF02518">
    <property type="entry name" value="HATPase_c"/>
    <property type="match status" value="1"/>
</dbReference>
<evidence type="ECO:0000256" key="5">
    <source>
        <dbReference type="ARBA" id="ARBA00022553"/>
    </source>
</evidence>
<keyword evidence="17" id="KW-1185">Reference proteome</keyword>
<dbReference type="Pfam" id="PF00072">
    <property type="entry name" value="Response_reg"/>
    <property type="match status" value="1"/>
</dbReference>
<gene>
    <name evidence="16" type="ORF">TVAG_053990</name>
</gene>
<dbReference type="EC" id="2.7.13.3" evidence="3"/>
<feature type="domain" description="Histidine kinase" evidence="14">
    <location>
        <begin position="905"/>
        <end position="1125"/>
    </location>
</feature>
<dbReference type="FunFam" id="3.30.565.10:FF:000023">
    <property type="entry name" value="PAS domain-containing sensor histidine kinase"/>
    <property type="match status" value="1"/>
</dbReference>
<dbReference type="GO" id="GO:0005886">
    <property type="term" value="C:plasma membrane"/>
    <property type="evidence" value="ECO:0000318"/>
    <property type="project" value="GO_Central"/>
</dbReference>
<evidence type="ECO:0000313" key="16">
    <source>
        <dbReference type="EMBL" id="EAX88959.1"/>
    </source>
</evidence>
<dbReference type="CDD" id="cd16922">
    <property type="entry name" value="HATPase_EvgS-ArcB-TorS-like"/>
    <property type="match status" value="1"/>
</dbReference>
<dbReference type="GO" id="GO:0000160">
    <property type="term" value="P:phosphorelay signal transduction system"/>
    <property type="evidence" value="ECO:0000318"/>
    <property type="project" value="GO_Central"/>
</dbReference>
<evidence type="ECO:0000256" key="7">
    <source>
        <dbReference type="ARBA" id="ARBA00022741"/>
    </source>
</evidence>
<dbReference type="FunFam" id="3.40.50.2300:FF:000510">
    <property type="entry name" value="Probable sensor/response regulator hybrid"/>
    <property type="match status" value="1"/>
</dbReference>
<dbReference type="KEGG" id="tva:4746624"/>
<dbReference type="InterPro" id="IPR004358">
    <property type="entry name" value="Sig_transdc_His_kin-like_C"/>
</dbReference>
<dbReference type="STRING" id="5722.A2G1K1"/>
<dbReference type="SMR" id="A2G1K1"/>
<keyword evidence="10" id="KW-0902">Two-component regulatory system</keyword>
<dbReference type="GO" id="GO:0005524">
    <property type="term" value="F:ATP binding"/>
    <property type="evidence" value="ECO:0007669"/>
    <property type="project" value="UniProtKB-KW"/>
</dbReference>
<dbReference type="Gene3D" id="3.40.50.2300">
    <property type="match status" value="1"/>
</dbReference>
<dbReference type="Gene3D" id="1.10.287.130">
    <property type="match status" value="1"/>
</dbReference>
<dbReference type="GO" id="GO:0009927">
    <property type="term" value="F:histidine phosphotransfer kinase activity"/>
    <property type="evidence" value="ECO:0000318"/>
    <property type="project" value="GO_Central"/>
</dbReference>
<dbReference type="InterPro" id="IPR003661">
    <property type="entry name" value="HisK_dim/P_dom"/>
</dbReference>
<evidence type="ECO:0000256" key="8">
    <source>
        <dbReference type="ARBA" id="ARBA00022777"/>
    </source>
</evidence>
<comment type="catalytic activity">
    <reaction evidence="1">
        <text>ATP + protein L-histidine = ADP + protein N-phospho-L-histidine.</text>
        <dbReference type="EC" id="2.7.13.3"/>
    </reaction>
</comment>
<dbReference type="VEuPathDB" id="TrichDB:TVAG_053990"/>
<dbReference type="SUPFAM" id="SSF52172">
    <property type="entry name" value="CheY-like"/>
    <property type="match status" value="1"/>
</dbReference>
<reference evidence="16" key="1">
    <citation type="submission" date="2006-10" db="EMBL/GenBank/DDBJ databases">
        <authorList>
            <person name="Amadeo P."/>
            <person name="Zhao Q."/>
            <person name="Wortman J."/>
            <person name="Fraser-Liggett C."/>
            <person name="Carlton J."/>
        </authorList>
    </citation>
    <scope>NUCLEOTIDE SEQUENCE</scope>
    <source>
        <strain evidence="16">G3</strain>
    </source>
</reference>
<dbReference type="InParanoid" id="A2G1K1"/>
<feature type="transmembrane region" description="Helical" evidence="13">
    <location>
        <begin position="393"/>
        <end position="413"/>
    </location>
</feature>
<dbReference type="CDD" id="cd17546">
    <property type="entry name" value="REC_hyHK_CKI1_RcsC-like"/>
    <property type="match status" value="1"/>
</dbReference>
<evidence type="ECO:0000256" key="11">
    <source>
        <dbReference type="ARBA" id="ARBA00023136"/>
    </source>
</evidence>
<organism evidence="16 17">
    <name type="scientific">Trichomonas vaginalis (strain ATCC PRA-98 / G3)</name>
    <dbReference type="NCBI Taxonomy" id="412133"/>
    <lineage>
        <taxon>Eukaryota</taxon>
        <taxon>Metamonada</taxon>
        <taxon>Parabasalia</taxon>
        <taxon>Trichomonadida</taxon>
        <taxon>Trichomonadidae</taxon>
        <taxon>Trichomonas</taxon>
    </lineage>
</organism>
<evidence type="ECO:0000256" key="12">
    <source>
        <dbReference type="PROSITE-ProRule" id="PRU00169"/>
    </source>
</evidence>
<dbReference type="EMBL" id="DS114248">
    <property type="protein sequence ID" value="EAX88959.1"/>
    <property type="molecule type" value="Genomic_DNA"/>
</dbReference>
<dbReference type="SMART" id="SM00388">
    <property type="entry name" value="HisKA"/>
    <property type="match status" value="1"/>
</dbReference>
<dbReference type="PANTHER" id="PTHR45339:SF1">
    <property type="entry name" value="HYBRID SIGNAL TRANSDUCTION HISTIDINE KINASE J"/>
    <property type="match status" value="1"/>
</dbReference>
<evidence type="ECO:0000313" key="17">
    <source>
        <dbReference type="Proteomes" id="UP000001542"/>
    </source>
</evidence>
<keyword evidence="13" id="KW-0812">Transmembrane</keyword>
<keyword evidence="13" id="KW-1133">Transmembrane helix</keyword>
<sequence length="1378" mass="157226">MNILFFLGVVSIRRGPFLYKSSQQTDPLVSMDANTPYMIEIAEQFFIKKISVSLSLSNTTYIITESEIPPDGYKMIEFEDSELDFISLPKKYSLFNRITISHYPKIEISSLIFVLIVVAIAFIFPYKKQKNVLLDKSIFLQKNEKKDLLYLFDSLECDQINSYLVDPEKSRFFFLRPARVGRKTKSAIVYYVACLPIKNHCFIFCCQFENTDSHPVHLQCKVTMDGGRECKSTVKFTSYRDFRPLKVEYMIDNNVEVITYLPATSLGPLVPFGNLISISNSMFFNANEFFDRDSLLNFNFSKILRSYCTKLNIDRAYFYTPEHGLFHFYTKQGLQETNLNEVKKLFEKFSAKSSIEHNVFREGDTCMFNKSVLKVMTVYTILDITNIPDDKGYYYFFLNLICDFCVFLFQISLTKEQNLMFLRFADLISRPSSYSLFEVSLRTKTVTLARSTLFPPDCVTFDQILNKIYSSGDPMIKQKMDALFETFMNVNVVNQQSFEIHGEKHQWFNITSYATNDRITKEVICSIIVEDITPIKQQEIDLRDSLIDLKFSSEALSLNKFSVNGTEITDLSDNLGRILGRSERPVRIDKIIHPADENLMTWFGKKMVTVRLQRGDGSYMYFSLFANNNVGFAFNTDEAVKTREKLQMTGKGLQLASVTSSLIFWSFDLITGTVMPLLQQPTIWETLSVDPQTKFFKFLDFIHPDEKEAIETTLTDLKDEKTREWTGECRILKYGKYEWHRIIFAIAKQHFVHAFAASISSQKETAKQFADNCKIRDIIFSSGKLTVWKYFDDDLPVTEHTRLIPGIATVVRVNRTFVNTCMAPEVAAVFREKIRQTIETNEVMEFKVSEDDRFYSIRGKYQPTSKQVVGICIDVTDVERANQELEEQRKIAVEANKQKTLFLANMSHEIRTPMNPIFGLLDIIAQGEITGEQRLLVDTMRSLSFQLLKLLDDTLNLSKIEQGDMEMNVATFDFWAAIEPAIVASASRARKDGIKFIVRSSPKFPLKINHDVHLIQQILNNLFSNALKFTKKGFIELAVSWAEEEDQEVIRIAVSDTGIGISYDQQKIIFQRYFQADPSNPVHYGGSGLGLALVQEIVHFIGGSLRLESEPGKGSTFLIDIPIESAYFPTLPVFKGASKTIMVLSSDGINREIIRAWAVDLHFAVKFVENADEALGFMRTEGVAGTIVDTCAADVNKLVPEAKTPLCAVIEAEEGSKAEFRITRPILPHALCKFLNFCRFGIKTKHDTQQSSEPTKKRVLVVEDNKQNQFVMKKILEKLGCSFEMADNGQIAIDILNANIDNPFDLVFMDCQMPVLDGLSATRKIRASGKPYANMHIIALTANAIEGDRESCLAAGMDDYLSKPVRIQQIKNALTMFD</sequence>
<evidence type="ECO:0000256" key="6">
    <source>
        <dbReference type="ARBA" id="ARBA00022679"/>
    </source>
</evidence>
<dbReference type="InterPro" id="IPR036097">
    <property type="entry name" value="HisK_dim/P_sf"/>
</dbReference>
<name>A2G1K1_TRIV3</name>
<dbReference type="InterPro" id="IPR005467">
    <property type="entry name" value="His_kinase_dom"/>
</dbReference>
<evidence type="ECO:0000256" key="4">
    <source>
        <dbReference type="ARBA" id="ARBA00022475"/>
    </source>
</evidence>
<dbReference type="Gene3D" id="3.30.565.10">
    <property type="entry name" value="Histidine kinase-like ATPase, C-terminal domain"/>
    <property type="match status" value="1"/>
</dbReference>
<keyword evidence="7" id="KW-0547">Nucleotide-binding</keyword>
<evidence type="ECO:0000259" key="14">
    <source>
        <dbReference type="PROSITE" id="PS50109"/>
    </source>
</evidence>
<dbReference type="CDD" id="cd00082">
    <property type="entry name" value="HisKA"/>
    <property type="match status" value="1"/>
</dbReference>
<dbReference type="Pfam" id="PF00512">
    <property type="entry name" value="HisKA"/>
    <property type="match status" value="1"/>
</dbReference>
<feature type="domain" description="Response regulatory" evidence="15">
    <location>
        <begin position="1258"/>
        <end position="1378"/>
    </location>
</feature>
<evidence type="ECO:0000256" key="9">
    <source>
        <dbReference type="ARBA" id="ARBA00022840"/>
    </source>
</evidence>
<dbReference type="PROSITE" id="PS50109">
    <property type="entry name" value="HIS_KIN"/>
    <property type="match status" value="1"/>
</dbReference>
<dbReference type="InterPro" id="IPR011006">
    <property type="entry name" value="CheY-like_superfamily"/>
</dbReference>